<protein>
    <recommendedName>
        <fullName evidence="4">Secreted protein</fullName>
    </recommendedName>
</protein>
<keyword evidence="1" id="KW-0732">Signal</keyword>
<evidence type="ECO:0008006" key="4">
    <source>
        <dbReference type="Google" id="ProtNLM"/>
    </source>
</evidence>
<dbReference type="AlphaFoldDB" id="A0ABD0VZS0"/>
<dbReference type="Proteomes" id="UP001557470">
    <property type="component" value="Unassembled WGS sequence"/>
</dbReference>
<reference evidence="2 3" key="1">
    <citation type="submission" date="2024-06" db="EMBL/GenBank/DDBJ databases">
        <authorList>
            <person name="Pan Q."/>
            <person name="Wen M."/>
            <person name="Jouanno E."/>
            <person name="Zahm M."/>
            <person name="Klopp C."/>
            <person name="Cabau C."/>
            <person name="Louis A."/>
            <person name="Berthelot C."/>
            <person name="Parey E."/>
            <person name="Roest Crollius H."/>
            <person name="Montfort J."/>
            <person name="Robinson-Rechavi M."/>
            <person name="Bouchez O."/>
            <person name="Lampietro C."/>
            <person name="Lopez Roques C."/>
            <person name="Donnadieu C."/>
            <person name="Postlethwait J."/>
            <person name="Bobe J."/>
            <person name="Verreycken H."/>
            <person name="Guiguen Y."/>
        </authorList>
    </citation>
    <scope>NUCLEOTIDE SEQUENCE [LARGE SCALE GENOMIC DNA]</scope>
    <source>
        <strain evidence="2">Up_M1</strain>
        <tissue evidence="2">Testis</tissue>
    </source>
</reference>
<organism evidence="2 3">
    <name type="scientific">Umbra pygmaea</name>
    <name type="common">Eastern mudminnow</name>
    <dbReference type="NCBI Taxonomy" id="75934"/>
    <lineage>
        <taxon>Eukaryota</taxon>
        <taxon>Metazoa</taxon>
        <taxon>Chordata</taxon>
        <taxon>Craniata</taxon>
        <taxon>Vertebrata</taxon>
        <taxon>Euteleostomi</taxon>
        <taxon>Actinopterygii</taxon>
        <taxon>Neopterygii</taxon>
        <taxon>Teleostei</taxon>
        <taxon>Protacanthopterygii</taxon>
        <taxon>Esociformes</taxon>
        <taxon>Umbridae</taxon>
        <taxon>Umbra</taxon>
    </lineage>
</organism>
<sequence length="75" mass="8397">MRQLHRMAHSLGVPAGLVVLVLQLSSRLGSASPPHVCATFYTSLTGIENERCPSQHIHYLCFGLHVSRKIFIQWV</sequence>
<feature type="signal peptide" evidence="1">
    <location>
        <begin position="1"/>
        <end position="31"/>
    </location>
</feature>
<accession>A0ABD0VZS0</accession>
<gene>
    <name evidence="2" type="ORF">UPYG_G00331580</name>
</gene>
<evidence type="ECO:0000313" key="3">
    <source>
        <dbReference type="Proteomes" id="UP001557470"/>
    </source>
</evidence>
<evidence type="ECO:0000256" key="1">
    <source>
        <dbReference type="SAM" id="SignalP"/>
    </source>
</evidence>
<name>A0ABD0VZS0_UMBPY</name>
<feature type="chain" id="PRO_5044765040" description="Secreted protein" evidence="1">
    <location>
        <begin position="32"/>
        <end position="75"/>
    </location>
</feature>
<proteinExistence type="predicted"/>
<comment type="caution">
    <text evidence="2">The sequence shown here is derived from an EMBL/GenBank/DDBJ whole genome shotgun (WGS) entry which is preliminary data.</text>
</comment>
<evidence type="ECO:0000313" key="2">
    <source>
        <dbReference type="EMBL" id="KAL0961775.1"/>
    </source>
</evidence>
<keyword evidence="3" id="KW-1185">Reference proteome</keyword>
<dbReference type="EMBL" id="JAGEUA010000011">
    <property type="protein sequence ID" value="KAL0961775.1"/>
    <property type="molecule type" value="Genomic_DNA"/>
</dbReference>